<evidence type="ECO:0000313" key="1">
    <source>
        <dbReference type="EMBL" id="MBB6356019.1"/>
    </source>
</evidence>
<comment type="caution">
    <text evidence="1">The sequence shown here is derived from an EMBL/GenBank/DDBJ whole genome shotgun (WGS) entry which is preliminary data.</text>
</comment>
<dbReference type="EMBL" id="JACHOU010000011">
    <property type="protein sequence ID" value="MBB6356019.1"/>
    <property type="molecule type" value="Genomic_DNA"/>
</dbReference>
<accession>A0A7X0FAA8</accession>
<proteinExistence type="predicted"/>
<dbReference type="RefSeq" id="WP_184700381.1">
    <property type="nucleotide sequence ID" value="NZ_BAABEG010000001.1"/>
</dbReference>
<reference evidence="1 2" key="1">
    <citation type="submission" date="2020-08" db="EMBL/GenBank/DDBJ databases">
        <title>Genomic Encyclopedia of Type Strains, Phase IV (KMG-IV): sequencing the most valuable type-strain genomes for metagenomic binning, comparative biology and taxonomic classification.</title>
        <authorList>
            <person name="Goeker M."/>
        </authorList>
    </citation>
    <scope>NUCLEOTIDE SEQUENCE [LARGE SCALE GENOMIC DNA]</scope>
    <source>
        <strain evidence="1 2">DSM 7051</strain>
    </source>
</reference>
<dbReference type="Pfam" id="PF20339">
    <property type="entry name" value="DUF6634"/>
    <property type="match status" value="1"/>
</dbReference>
<sequence>MLMFDPQNGRYDPRFERETDRLIALASDMEKIRNGADPSDLAAGAPILDQWIVAEHSVPCLAGLSSGHPILTGTGRLIATSDLMLVAHDQSWARTRSRFYRLGRPGGAASNS</sequence>
<dbReference type="AlphaFoldDB" id="A0A7X0FAA8"/>
<keyword evidence="2" id="KW-1185">Reference proteome</keyword>
<evidence type="ECO:0000313" key="2">
    <source>
        <dbReference type="Proteomes" id="UP000536262"/>
    </source>
</evidence>
<name>A0A7X0FAA8_9HYPH</name>
<organism evidence="1 2">
    <name type="scientific">Aminobacter aganoensis</name>
    <dbReference type="NCBI Taxonomy" id="83264"/>
    <lineage>
        <taxon>Bacteria</taxon>
        <taxon>Pseudomonadati</taxon>
        <taxon>Pseudomonadota</taxon>
        <taxon>Alphaproteobacteria</taxon>
        <taxon>Hyphomicrobiales</taxon>
        <taxon>Phyllobacteriaceae</taxon>
        <taxon>Aminobacter</taxon>
    </lineage>
</organism>
<protein>
    <submittedName>
        <fullName evidence="1">Uncharacterized protein</fullName>
    </submittedName>
</protein>
<dbReference type="Proteomes" id="UP000536262">
    <property type="component" value="Unassembled WGS sequence"/>
</dbReference>
<dbReference type="InterPro" id="IPR046574">
    <property type="entry name" value="DUF6634"/>
</dbReference>
<gene>
    <name evidence="1" type="ORF">GGR00_003824</name>
</gene>